<keyword evidence="8" id="KW-0969">Cilium</keyword>
<evidence type="ECO:0000259" key="7">
    <source>
        <dbReference type="Pfam" id="PF22692"/>
    </source>
</evidence>
<dbReference type="PROSITE" id="PS00588">
    <property type="entry name" value="FLAGELLA_BB_ROD"/>
    <property type="match status" value="1"/>
</dbReference>
<dbReference type="EMBL" id="JBHTBR010000005">
    <property type="protein sequence ID" value="MFC7291801.1"/>
    <property type="molecule type" value="Genomic_DNA"/>
</dbReference>
<comment type="subcellular location">
    <subcellularLocation>
        <location evidence="1 4">Bacterial flagellum basal body</location>
    </subcellularLocation>
</comment>
<dbReference type="PANTHER" id="PTHR30435:SF19">
    <property type="entry name" value="FLAGELLAR BASAL-BODY ROD PROTEIN FLGG"/>
    <property type="match status" value="1"/>
</dbReference>
<proteinExistence type="inferred from homology"/>
<evidence type="ECO:0000256" key="1">
    <source>
        <dbReference type="ARBA" id="ARBA00004117"/>
    </source>
</evidence>
<dbReference type="InterPro" id="IPR012836">
    <property type="entry name" value="FlgF"/>
</dbReference>
<dbReference type="Proteomes" id="UP001596492">
    <property type="component" value="Unassembled WGS sequence"/>
</dbReference>
<gene>
    <name evidence="8" type="primary">flgF</name>
    <name evidence="8" type="ORF">ACFQS8_09260</name>
</gene>
<feature type="domain" description="Flagellar basal body rod protein N-terminal" evidence="5">
    <location>
        <begin position="7"/>
        <end position="35"/>
    </location>
</feature>
<keyword evidence="3 4" id="KW-0975">Bacterial flagellum</keyword>
<evidence type="ECO:0000256" key="2">
    <source>
        <dbReference type="ARBA" id="ARBA00009677"/>
    </source>
</evidence>
<evidence type="ECO:0000259" key="6">
    <source>
        <dbReference type="Pfam" id="PF06429"/>
    </source>
</evidence>
<dbReference type="RefSeq" id="WP_382167039.1">
    <property type="nucleotide sequence ID" value="NZ_JBHTBR010000005.1"/>
</dbReference>
<evidence type="ECO:0000313" key="8">
    <source>
        <dbReference type="EMBL" id="MFC7291801.1"/>
    </source>
</evidence>
<dbReference type="InterPro" id="IPR020013">
    <property type="entry name" value="Flagellar_FlgE/F/G"/>
</dbReference>
<dbReference type="Pfam" id="PF06429">
    <property type="entry name" value="Flg_bbr_C"/>
    <property type="match status" value="1"/>
</dbReference>
<keyword evidence="9" id="KW-1185">Reference proteome</keyword>
<dbReference type="InterPro" id="IPR053967">
    <property type="entry name" value="LlgE_F_G-like_D1"/>
</dbReference>
<dbReference type="InterPro" id="IPR037925">
    <property type="entry name" value="FlgE/F/G-like"/>
</dbReference>
<dbReference type="InterPro" id="IPR010930">
    <property type="entry name" value="Flg_bb/hook_C_dom"/>
</dbReference>
<name>A0ABW2IKX2_9PROT</name>
<comment type="caution">
    <text evidence="8">The sequence shown here is derived from an EMBL/GenBank/DDBJ whole genome shotgun (WGS) entry which is preliminary data.</text>
</comment>
<evidence type="ECO:0000259" key="5">
    <source>
        <dbReference type="Pfam" id="PF00460"/>
    </source>
</evidence>
<feature type="domain" description="Flagellar hook protein FlgE/F/G-like D1" evidence="7">
    <location>
        <begin position="85"/>
        <end position="161"/>
    </location>
</feature>
<keyword evidence="8" id="KW-0282">Flagellum</keyword>
<dbReference type="Pfam" id="PF00460">
    <property type="entry name" value="Flg_bb_rod"/>
    <property type="match status" value="1"/>
</dbReference>
<dbReference type="InterPro" id="IPR001444">
    <property type="entry name" value="Flag_bb_rod_N"/>
</dbReference>
<sequence length="255" mass="28022">MDNSLAIGLSTQELLRKRMDVTANNLANMNTTGFKVEHLVNHEITERPARAAENPHDITFAQGWQLQRDMNTGSFSQTGNPLDMAIDGNGFFEVEAPNGDVFYTRDGEFSMNPDGMLVTRNGYLLRGEGEVLDGETLLADGVPIAIDPAGGELVINKDGSIMQDGAQIGQFKLKTFEMPAALEKVGNNLYVRGEQEPIDADVRIAQGFLESSNVSPIVEMTQMIEISRAYQSVAKLISNSNDMREQAIRKLAQVR</sequence>
<dbReference type="InterPro" id="IPR019776">
    <property type="entry name" value="Flagellar_basal_body_rod_CS"/>
</dbReference>
<dbReference type="NCBIfam" id="TIGR02490">
    <property type="entry name" value="flgF"/>
    <property type="match status" value="1"/>
</dbReference>
<comment type="subunit">
    <text evidence="4">The basal body constitutes a major portion of the flagellar organelle and consists of five rings (E,L,P,S, and M) mounted on a central rod. The rod consists of about 26 subunits of FlgG in the distal portion, and FlgB, FlgC and FlgF are thought to build up the proximal portion of the rod with about 6 subunits each.</text>
</comment>
<evidence type="ECO:0000313" key="9">
    <source>
        <dbReference type="Proteomes" id="UP001596492"/>
    </source>
</evidence>
<evidence type="ECO:0000256" key="3">
    <source>
        <dbReference type="ARBA" id="ARBA00023143"/>
    </source>
</evidence>
<comment type="similarity">
    <text evidence="2 4">Belongs to the flagella basal body rod proteins family.</text>
</comment>
<feature type="domain" description="Flagellar basal-body/hook protein C-terminal" evidence="6">
    <location>
        <begin position="205"/>
        <end position="249"/>
    </location>
</feature>
<accession>A0ABW2IKX2</accession>
<evidence type="ECO:0000256" key="4">
    <source>
        <dbReference type="RuleBase" id="RU362116"/>
    </source>
</evidence>
<keyword evidence="8" id="KW-0966">Cell projection</keyword>
<organism evidence="8 9">
    <name type="scientific">Hirschia litorea</name>
    <dbReference type="NCBI Taxonomy" id="1199156"/>
    <lineage>
        <taxon>Bacteria</taxon>
        <taxon>Pseudomonadati</taxon>
        <taxon>Pseudomonadota</taxon>
        <taxon>Alphaproteobacteria</taxon>
        <taxon>Hyphomonadales</taxon>
        <taxon>Hyphomonadaceae</taxon>
        <taxon>Hirschia</taxon>
    </lineage>
</organism>
<dbReference type="SUPFAM" id="SSF117143">
    <property type="entry name" value="Flagellar hook protein flgE"/>
    <property type="match status" value="1"/>
</dbReference>
<dbReference type="PANTHER" id="PTHR30435">
    <property type="entry name" value="FLAGELLAR PROTEIN"/>
    <property type="match status" value="1"/>
</dbReference>
<dbReference type="NCBIfam" id="TIGR03506">
    <property type="entry name" value="FlgEFG_subfam"/>
    <property type="match status" value="1"/>
</dbReference>
<reference evidence="9" key="1">
    <citation type="journal article" date="2019" name="Int. J. Syst. Evol. Microbiol.">
        <title>The Global Catalogue of Microorganisms (GCM) 10K type strain sequencing project: providing services to taxonomists for standard genome sequencing and annotation.</title>
        <authorList>
            <consortium name="The Broad Institute Genomics Platform"/>
            <consortium name="The Broad Institute Genome Sequencing Center for Infectious Disease"/>
            <person name="Wu L."/>
            <person name="Ma J."/>
        </authorList>
    </citation>
    <scope>NUCLEOTIDE SEQUENCE [LARGE SCALE GENOMIC DNA]</scope>
    <source>
        <strain evidence="9">CCUG 51308</strain>
    </source>
</reference>
<protein>
    <recommendedName>
        <fullName evidence="4">Flagellar basal-body rod protein FlgF</fullName>
    </recommendedName>
</protein>
<dbReference type="Pfam" id="PF22692">
    <property type="entry name" value="LlgE_F_G_D1"/>
    <property type="match status" value="1"/>
</dbReference>